<feature type="transmembrane region" description="Helical" evidence="10">
    <location>
        <begin position="38"/>
        <end position="59"/>
    </location>
</feature>
<evidence type="ECO:0000313" key="13">
    <source>
        <dbReference type="Proteomes" id="UP001610063"/>
    </source>
</evidence>
<evidence type="ECO:0000256" key="3">
    <source>
        <dbReference type="ARBA" id="ARBA00022553"/>
    </source>
</evidence>
<organism evidence="12 13">
    <name type="scientific">Marinoscillum luteum</name>
    <dbReference type="NCBI Taxonomy" id="861051"/>
    <lineage>
        <taxon>Bacteria</taxon>
        <taxon>Pseudomonadati</taxon>
        <taxon>Bacteroidota</taxon>
        <taxon>Cytophagia</taxon>
        <taxon>Cytophagales</taxon>
        <taxon>Reichenbachiellaceae</taxon>
        <taxon>Marinoscillum</taxon>
    </lineage>
</organism>
<feature type="transmembrane region" description="Helical" evidence="10">
    <location>
        <begin position="147"/>
        <end position="167"/>
    </location>
</feature>
<dbReference type="InterPro" id="IPR036097">
    <property type="entry name" value="HisK_dim/P_sf"/>
</dbReference>
<evidence type="ECO:0000256" key="2">
    <source>
        <dbReference type="ARBA" id="ARBA00012438"/>
    </source>
</evidence>
<evidence type="ECO:0000256" key="10">
    <source>
        <dbReference type="SAM" id="Phobius"/>
    </source>
</evidence>
<reference evidence="12 13" key="1">
    <citation type="journal article" date="2013" name="Int. J. Syst. Evol. Microbiol.">
        <title>Marinoscillum luteum sp. nov., isolated from marine sediment.</title>
        <authorList>
            <person name="Cha I.T."/>
            <person name="Park S.J."/>
            <person name="Kim S.J."/>
            <person name="Kim J.G."/>
            <person name="Jung M.Y."/>
            <person name="Shin K.S."/>
            <person name="Kwon K.K."/>
            <person name="Yang S.H."/>
            <person name="Seo Y.S."/>
            <person name="Rhee S.K."/>
        </authorList>
    </citation>
    <scope>NUCLEOTIDE SEQUENCE [LARGE SCALE GENOMIC DNA]</scope>
    <source>
        <strain evidence="12 13">KCTC 23939</strain>
    </source>
</reference>
<protein>
    <recommendedName>
        <fullName evidence="2">histidine kinase</fullName>
        <ecNumber evidence="2">2.7.13.3</ecNumber>
    </recommendedName>
</protein>
<keyword evidence="6 12" id="KW-0418">Kinase</keyword>
<keyword evidence="9" id="KW-0175">Coiled coil</keyword>
<feature type="transmembrane region" description="Helical" evidence="10">
    <location>
        <begin position="117"/>
        <end position="135"/>
    </location>
</feature>
<dbReference type="GO" id="GO:0016301">
    <property type="term" value="F:kinase activity"/>
    <property type="evidence" value="ECO:0007669"/>
    <property type="project" value="UniProtKB-KW"/>
</dbReference>
<dbReference type="Gene3D" id="1.10.287.130">
    <property type="match status" value="1"/>
</dbReference>
<evidence type="ECO:0000256" key="1">
    <source>
        <dbReference type="ARBA" id="ARBA00000085"/>
    </source>
</evidence>
<keyword evidence="7" id="KW-0067">ATP-binding</keyword>
<dbReference type="Gene3D" id="3.30.565.10">
    <property type="entry name" value="Histidine kinase-like ATPase, C-terminal domain"/>
    <property type="match status" value="1"/>
</dbReference>
<evidence type="ECO:0000256" key="4">
    <source>
        <dbReference type="ARBA" id="ARBA00022679"/>
    </source>
</evidence>
<evidence type="ECO:0000256" key="5">
    <source>
        <dbReference type="ARBA" id="ARBA00022741"/>
    </source>
</evidence>
<dbReference type="Pfam" id="PF02518">
    <property type="entry name" value="HATPase_c"/>
    <property type="match status" value="1"/>
</dbReference>
<name>A0ABW7N859_9BACT</name>
<gene>
    <name evidence="12" type="ORF">ACHKAR_09970</name>
</gene>
<dbReference type="InterPro" id="IPR003661">
    <property type="entry name" value="HisK_dim/P_dom"/>
</dbReference>
<keyword evidence="8" id="KW-0902">Two-component regulatory system</keyword>
<evidence type="ECO:0000256" key="7">
    <source>
        <dbReference type="ARBA" id="ARBA00022840"/>
    </source>
</evidence>
<dbReference type="PROSITE" id="PS50109">
    <property type="entry name" value="HIS_KIN"/>
    <property type="match status" value="1"/>
</dbReference>
<feature type="domain" description="Histidine kinase" evidence="11">
    <location>
        <begin position="228"/>
        <end position="452"/>
    </location>
</feature>
<evidence type="ECO:0000256" key="6">
    <source>
        <dbReference type="ARBA" id="ARBA00022777"/>
    </source>
</evidence>
<feature type="transmembrane region" description="Helical" evidence="10">
    <location>
        <begin position="92"/>
        <end position="110"/>
    </location>
</feature>
<dbReference type="SUPFAM" id="SSF55874">
    <property type="entry name" value="ATPase domain of HSP90 chaperone/DNA topoisomerase II/histidine kinase"/>
    <property type="match status" value="1"/>
</dbReference>
<dbReference type="PANTHER" id="PTHR43065">
    <property type="entry name" value="SENSOR HISTIDINE KINASE"/>
    <property type="match status" value="1"/>
</dbReference>
<accession>A0ABW7N859</accession>
<keyword evidence="3" id="KW-0597">Phosphoprotein</keyword>
<dbReference type="PRINTS" id="PR00344">
    <property type="entry name" value="BCTRLSENSOR"/>
</dbReference>
<dbReference type="RefSeq" id="WP_395417309.1">
    <property type="nucleotide sequence ID" value="NZ_JBIPKE010000016.1"/>
</dbReference>
<dbReference type="EC" id="2.7.13.3" evidence="2"/>
<keyword evidence="5" id="KW-0547">Nucleotide-binding</keyword>
<dbReference type="InterPro" id="IPR005467">
    <property type="entry name" value="His_kinase_dom"/>
</dbReference>
<feature type="transmembrane region" description="Helical" evidence="10">
    <location>
        <begin position="66"/>
        <end position="86"/>
    </location>
</feature>
<dbReference type="EMBL" id="JBIPKE010000016">
    <property type="protein sequence ID" value="MFH6983768.1"/>
    <property type="molecule type" value="Genomic_DNA"/>
</dbReference>
<dbReference type="SUPFAM" id="SSF47384">
    <property type="entry name" value="Homodimeric domain of signal transducing histidine kinase"/>
    <property type="match status" value="1"/>
</dbReference>
<comment type="catalytic activity">
    <reaction evidence="1">
        <text>ATP + protein L-histidine = ADP + protein N-phospho-L-histidine.</text>
        <dbReference type="EC" id="2.7.13.3"/>
    </reaction>
</comment>
<keyword evidence="13" id="KW-1185">Reference proteome</keyword>
<dbReference type="Proteomes" id="UP001610063">
    <property type="component" value="Unassembled WGS sequence"/>
</dbReference>
<dbReference type="CDD" id="cd00082">
    <property type="entry name" value="HisKA"/>
    <property type="match status" value="1"/>
</dbReference>
<dbReference type="InterPro" id="IPR003594">
    <property type="entry name" value="HATPase_dom"/>
</dbReference>
<evidence type="ECO:0000313" key="12">
    <source>
        <dbReference type="EMBL" id="MFH6983768.1"/>
    </source>
</evidence>
<feature type="coiled-coil region" evidence="9">
    <location>
        <begin position="171"/>
        <end position="205"/>
    </location>
</feature>
<proteinExistence type="predicted"/>
<dbReference type="InterPro" id="IPR036890">
    <property type="entry name" value="HATPase_C_sf"/>
</dbReference>
<keyword evidence="10" id="KW-0472">Membrane</keyword>
<dbReference type="InterPro" id="IPR004358">
    <property type="entry name" value="Sig_transdc_His_kin-like_C"/>
</dbReference>
<keyword evidence="10" id="KW-0812">Transmembrane</keyword>
<evidence type="ECO:0000256" key="9">
    <source>
        <dbReference type="SAM" id="Coils"/>
    </source>
</evidence>
<dbReference type="PANTHER" id="PTHR43065:SF46">
    <property type="entry name" value="C4-DICARBOXYLATE TRANSPORT SENSOR PROTEIN DCTB"/>
    <property type="match status" value="1"/>
</dbReference>
<evidence type="ECO:0000259" key="11">
    <source>
        <dbReference type="PROSITE" id="PS50109"/>
    </source>
</evidence>
<comment type="caution">
    <text evidence="12">The sequence shown here is derived from an EMBL/GenBank/DDBJ whole genome shotgun (WGS) entry which is preliminary data.</text>
</comment>
<keyword evidence="4" id="KW-0808">Transferase</keyword>
<sequence>MLDHLPKSNALEKRLFEYICLIQFVIMTYLMSRALLNFGWTALALMDLVVALIGLLFYLLSKYKGYFNLLRIPLIGFLFAASVFFWYRLGGFYGTTATAGISVGLVAIVISPARKKIFFFLFSAAFIITLVIVQLQTNWIDSTIDKSVFPINYIIFSMAILIITYMVKSEFDKERRKAVKQNIRLQALNEKLVETISQKEQYINELGQTRDRLIESEKMASIGRLTAGLAHELNNPLNYIGGNVQPIIQDLEDIKQAMTYRQLAQTQQTFTEIHNLLFNIIEGSQRASDVIDNLLKISPKAVENQVAKISLNELVGRTCVLLQNAHPEIHFWIARNEKLVILGNPTEINQVLLNLLKNAIDAVQDCKKGKIIVEVYWENDQSIVNIKDNGSGIPSANLSKIFEPFFTTKEEGKGTGLGLYISHGIIKKHGGKIEYSALDPGTCFKVSFPSFQES</sequence>
<dbReference type="SMART" id="SM00387">
    <property type="entry name" value="HATPase_c"/>
    <property type="match status" value="1"/>
</dbReference>
<evidence type="ECO:0000256" key="8">
    <source>
        <dbReference type="ARBA" id="ARBA00023012"/>
    </source>
</evidence>
<keyword evidence="10" id="KW-1133">Transmembrane helix</keyword>